<keyword evidence="2" id="KW-1185">Reference proteome</keyword>
<evidence type="ECO:0000313" key="1">
    <source>
        <dbReference type="EMBL" id="KAK9011319.1"/>
    </source>
</evidence>
<reference evidence="1 2" key="1">
    <citation type="journal article" date="2024" name="G3 (Bethesda)">
        <title>Genome assembly of Hibiscus sabdariffa L. provides insights into metabolisms of medicinal natural products.</title>
        <authorList>
            <person name="Kim T."/>
        </authorList>
    </citation>
    <scope>NUCLEOTIDE SEQUENCE [LARGE SCALE GENOMIC DNA]</scope>
    <source>
        <strain evidence="1">TK-2024</strain>
        <tissue evidence="1">Old leaves</tissue>
    </source>
</reference>
<proteinExistence type="predicted"/>
<protein>
    <recommendedName>
        <fullName evidence="3">RNase H type-1 domain-containing protein</fullName>
    </recommendedName>
</protein>
<dbReference type="Proteomes" id="UP001396334">
    <property type="component" value="Unassembled WGS sequence"/>
</dbReference>
<comment type="caution">
    <text evidence="1">The sequence shown here is derived from an EMBL/GenBank/DDBJ whole genome shotgun (WGS) entry which is preliminary data.</text>
</comment>
<evidence type="ECO:0008006" key="3">
    <source>
        <dbReference type="Google" id="ProtNLM"/>
    </source>
</evidence>
<sequence>MMLGKGKIWCKGDFGVNGGYGNILGLLVGLGLVMKGESEVVWELDSAVMSKVEQAWWFGVAGRWLDSGLW</sequence>
<name>A0ABR2RF05_9ROSI</name>
<gene>
    <name evidence="1" type="ORF">V6N11_044171</name>
</gene>
<dbReference type="EMBL" id="JBBPBN010000023">
    <property type="protein sequence ID" value="KAK9011319.1"/>
    <property type="molecule type" value="Genomic_DNA"/>
</dbReference>
<accession>A0ABR2RF05</accession>
<organism evidence="1 2">
    <name type="scientific">Hibiscus sabdariffa</name>
    <name type="common">roselle</name>
    <dbReference type="NCBI Taxonomy" id="183260"/>
    <lineage>
        <taxon>Eukaryota</taxon>
        <taxon>Viridiplantae</taxon>
        <taxon>Streptophyta</taxon>
        <taxon>Embryophyta</taxon>
        <taxon>Tracheophyta</taxon>
        <taxon>Spermatophyta</taxon>
        <taxon>Magnoliopsida</taxon>
        <taxon>eudicotyledons</taxon>
        <taxon>Gunneridae</taxon>
        <taxon>Pentapetalae</taxon>
        <taxon>rosids</taxon>
        <taxon>malvids</taxon>
        <taxon>Malvales</taxon>
        <taxon>Malvaceae</taxon>
        <taxon>Malvoideae</taxon>
        <taxon>Hibiscus</taxon>
    </lineage>
</organism>
<evidence type="ECO:0000313" key="2">
    <source>
        <dbReference type="Proteomes" id="UP001396334"/>
    </source>
</evidence>